<dbReference type="InterPro" id="IPR029787">
    <property type="entry name" value="Nucleotide_cyclase"/>
</dbReference>
<keyword evidence="5" id="KW-0812">Transmembrane</keyword>
<evidence type="ECO:0000256" key="5">
    <source>
        <dbReference type="ARBA" id="ARBA00022692"/>
    </source>
</evidence>
<evidence type="ECO:0000256" key="16">
    <source>
        <dbReference type="RuleBase" id="RU000405"/>
    </source>
</evidence>
<dbReference type="Pfam" id="PF16214">
    <property type="entry name" value="AC_N"/>
    <property type="match status" value="1"/>
</dbReference>
<keyword evidence="10" id="KW-0460">Magnesium</keyword>
<dbReference type="Pfam" id="PF06327">
    <property type="entry name" value="Adcy_cons_dom"/>
    <property type="match status" value="1"/>
</dbReference>
<evidence type="ECO:0000256" key="8">
    <source>
        <dbReference type="ARBA" id="ARBA00022741"/>
    </source>
</evidence>
<keyword evidence="13" id="KW-0472">Membrane</keyword>
<dbReference type="Pfam" id="PF00211">
    <property type="entry name" value="Guanylate_cyc"/>
    <property type="match status" value="2"/>
</dbReference>
<dbReference type="FunFam" id="3.30.70.1230:FF:000001">
    <property type="entry name" value="Adenylate cyclase"/>
    <property type="match status" value="1"/>
</dbReference>
<dbReference type="Proteomes" id="UP000549394">
    <property type="component" value="Unassembled WGS sequence"/>
</dbReference>
<dbReference type="OrthoDB" id="2107370at2759"/>
<dbReference type="SUPFAM" id="SSF55073">
    <property type="entry name" value="Nucleotide cyclase"/>
    <property type="match status" value="2"/>
</dbReference>
<comment type="cofactor">
    <cofactor evidence="2">
        <name>Mg(2+)</name>
        <dbReference type="ChEBI" id="CHEBI:18420"/>
    </cofactor>
</comment>
<evidence type="ECO:0000256" key="15">
    <source>
        <dbReference type="ARBA" id="ARBA00023239"/>
    </source>
</evidence>
<dbReference type="EMBL" id="CAJFCJ010000062">
    <property type="protein sequence ID" value="CAD5126566.1"/>
    <property type="molecule type" value="Genomic_DNA"/>
</dbReference>
<evidence type="ECO:0000313" key="18">
    <source>
        <dbReference type="EMBL" id="CAD5126566.1"/>
    </source>
</evidence>
<dbReference type="InterPro" id="IPR032628">
    <property type="entry name" value="AC_N"/>
</dbReference>
<dbReference type="InterPro" id="IPR018297">
    <property type="entry name" value="A/G_cyclase_CS"/>
</dbReference>
<keyword evidence="19" id="KW-1185">Reference proteome</keyword>
<organism evidence="18 19">
    <name type="scientific">Dimorphilus gyrociliatus</name>
    <dbReference type="NCBI Taxonomy" id="2664684"/>
    <lineage>
        <taxon>Eukaryota</taxon>
        <taxon>Metazoa</taxon>
        <taxon>Spiralia</taxon>
        <taxon>Lophotrochozoa</taxon>
        <taxon>Annelida</taxon>
        <taxon>Polychaeta</taxon>
        <taxon>Polychaeta incertae sedis</taxon>
        <taxon>Dinophilidae</taxon>
        <taxon>Dimorphilus</taxon>
    </lineage>
</organism>
<dbReference type="GO" id="GO:0004016">
    <property type="term" value="F:adenylate cyclase activity"/>
    <property type="evidence" value="ECO:0007669"/>
    <property type="project" value="UniProtKB-EC"/>
</dbReference>
<dbReference type="SMART" id="SM00044">
    <property type="entry name" value="CYCc"/>
    <property type="match status" value="2"/>
</dbReference>
<feature type="domain" description="Guanylate cyclase" evidence="17">
    <location>
        <begin position="501"/>
        <end position="639"/>
    </location>
</feature>
<dbReference type="AlphaFoldDB" id="A0A7I8WER5"/>
<evidence type="ECO:0000313" key="19">
    <source>
        <dbReference type="Proteomes" id="UP000549394"/>
    </source>
</evidence>
<reference evidence="18 19" key="1">
    <citation type="submission" date="2020-08" db="EMBL/GenBank/DDBJ databases">
        <authorList>
            <person name="Hejnol A."/>
        </authorList>
    </citation>
    <scope>NUCLEOTIDE SEQUENCE [LARGE SCALE GENOMIC DNA]</scope>
</reference>
<evidence type="ECO:0000256" key="7">
    <source>
        <dbReference type="ARBA" id="ARBA00022737"/>
    </source>
</evidence>
<evidence type="ECO:0000256" key="11">
    <source>
        <dbReference type="ARBA" id="ARBA00022989"/>
    </source>
</evidence>
<evidence type="ECO:0000259" key="17">
    <source>
        <dbReference type="PROSITE" id="PS50125"/>
    </source>
</evidence>
<keyword evidence="6" id="KW-0479">Metal-binding</keyword>
<dbReference type="FunFam" id="3.30.70.1230:FF:000002">
    <property type="entry name" value="Adenylate cyclase"/>
    <property type="match status" value="1"/>
</dbReference>
<feature type="domain" description="Guanylate cyclase" evidence="17">
    <location>
        <begin position="87"/>
        <end position="215"/>
    </location>
</feature>
<dbReference type="PROSITE" id="PS00452">
    <property type="entry name" value="GUANYLATE_CYCLASE_1"/>
    <property type="match status" value="2"/>
</dbReference>
<comment type="similarity">
    <text evidence="16">Belongs to the adenylyl cyclase class-4/guanylyl cyclase family.</text>
</comment>
<dbReference type="CDD" id="cd07302">
    <property type="entry name" value="CHD"/>
    <property type="match status" value="2"/>
</dbReference>
<evidence type="ECO:0000256" key="4">
    <source>
        <dbReference type="ARBA" id="ARBA00012201"/>
    </source>
</evidence>
<keyword evidence="14" id="KW-0325">Glycoprotein</keyword>
<keyword evidence="7" id="KW-0677">Repeat</keyword>
<dbReference type="InterPro" id="IPR009398">
    <property type="entry name" value="Adcy_conserved_dom"/>
</dbReference>
<sequence length="687" mass="77437">MLIFTAVNLAGIFTHYPTEVAQRQAFLETRKCIETRLKVQQENQQQEGLLLSVLPRHVAMEMKADIAGKPKDSMFHKIYIQRHDKVSILFADICGFTALSSQCTAQELVKMLNELFARFDKLAMENHCLRIKILGDCYYCVSGLPEARLNHAHCCVEMGLDMIDAIAMVRDLTGVEELNMRVGVHTGRVHCGVLGLRKWQFDVWSNDVTLANYMEAGGVPGRVHVTQEVANLLESDYEMEPGNGTDRHEYLKLNNIKTFLIRSEVTRVSAAAGTGRRMGANDDPQSTIHHKLGLGKDEGIKGTEDEVNEYLSRAIDARSIDRLRSEYVKLLLLTFKDKQLERKFTIDYKSNLRKCLAEKFGISLDSVNISHIKWAGISMNDEANICTAGSTSYFPEYIALCVAVSMISSAVFLKASTTLKLILLIVISAVYISVTQVESTARIDFLWKLQAHEEKEEMESLRDYNLKLVGNILPMHVAEHFLKTVNKKDEDLYYQDCENVCVMFASISNFSEFYIELEGNNEGVECLRLLNEIIADYDEILSETRFRCIEKIKTTGSTYMVASGLTESTNYKDMSHVVAVTEYAFAIKRQLEYVNEHSFNNFMMKIGINVGPCVAGVIGARKPQYDIWGNAVNVASRMDSTGKADRIQVTPEVYDVLSSHGYVLECRGLIKVKGKGEMLTYFVLGKT</sequence>
<dbReference type="EC" id="4.6.1.1" evidence="4"/>
<evidence type="ECO:0000256" key="6">
    <source>
        <dbReference type="ARBA" id="ARBA00022723"/>
    </source>
</evidence>
<evidence type="ECO:0000256" key="9">
    <source>
        <dbReference type="ARBA" id="ARBA00022840"/>
    </source>
</evidence>
<dbReference type="GO" id="GO:0005886">
    <property type="term" value="C:plasma membrane"/>
    <property type="evidence" value="ECO:0007669"/>
    <property type="project" value="InterPro"/>
</dbReference>
<protein>
    <recommendedName>
        <fullName evidence="4">adenylate cyclase</fullName>
        <ecNumber evidence="4">4.6.1.1</ecNumber>
    </recommendedName>
</protein>
<keyword evidence="9" id="KW-0067">ATP-binding</keyword>
<gene>
    <name evidence="18" type="ORF">DGYR_LOCUS13804</name>
</gene>
<comment type="caution">
    <text evidence="18">The sequence shown here is derived from an EMBL/GenBank/DDBJ whole genome shotgun (WGS) entry which is preliminary data.</text>
</comment>
<keyword evidence="12" id="KW-0115">cAMP biosynthesis</keyword>
<dbReference type="GO" id="GO:0046872">
    <property type="term" value="F:metal ion binding"/>
    <property type="evidence" value="ECO:0007669"/>
    <property type="project" value="UniProtKB-KW"/>
</dbReference>
<dbReference type="InterPro" id="IPR001054">
    <property type="entry name" value="A/G_cyclase"/>
</dbReference>
<evidence type="ECO:0000256" key="12">
    <source>
        <dbReference type="ARBA" id="ARBA00022998"/>
    </source>
</evidence>
<dbReference type="GO" id="GO:0005524">
    <property type="term" value="F:ATP binding"/>
    <property type="evidence" value="ECO:0007669"/>
    <property type="project" value="UniProtKB-KW"/>
</dbReference>
<evidence type="ECO:0000256" key="13">
    <source>
        <dbReference type="ARBA" id="ARBA00023136"/>
    </source>
</evidence>
<comment type="subcellular location">
    <subcellularLocation>
        <location evidence="3">Membrane</location>
        <topology evidence="3">Multi-pass membrane protein</topology>
    </subcellularLocation>
</comment>
<evidence type="ECO:0000256" key="14">
    <source>
        <dbReference type="ARBA" id="ARBA00023180"/>
    </source>
</evidence>
<keyword evidence="15 16" id="KW-0456">Lyase</keyword>
<evidence type="ECO:0000256" key="1">
    <source>
        <dbReference type="ARBA" id="ARBA00001593"/>
    </source>
</evidence>
<evidence type="ECO:0000256" key="2">
    <source>
        <dbReference type="ARBA" id="ARBA00001946"/>
    </source>
</evidence>
<dbReference type="PANTHER" id="PTHR45627">
    <property type="entry name" value="ADENYLATE CYCLASE TYPE 1"/>
    <property type="match status" value="1"/>
</dbReference>
<dbReference type="PANTHER" id="PTHR45627:SF16">
    <property type="entry name" value="ADENYLATE CYCLASE"/>
    <property type="match status" value="1"/>
</dbReference>
<evidence type="ECO:0000256" key="10">
    <source>
        <dbReference type="ARBA" id="ARBA00022842"/>
    </source>
</evidence>
<dbReference type="Gene3D" id="3.30.70.1230">
    <property type="entry name" value="Nucleotide cyclase"/>
    <property type="match status" value="2"/>
</dbReference>
<keyword evidence="8" id="KW-0547">Nucleotide-binding</keyword>
<evidence type="ECO:0000256" key="3">
    <source>
        <dbReference type="ARBA" id="ARBA00004141"/>
    </source>
</evidence>
<dbReference type="GO" id="GO:0007189">
    <property type="term" value="P:adenylate cyclase-activating G protein-coupled receptor signaling pathway"/>
    <property type="evidence" value="ECO:0007669"/>
    <property type="project" value="TreeGrafter"/>
</dbReference>
<keyword evidence="11" id="KW-1133">Transmembrane helix</keyword>
<comment type="catalytic activity">
    <reaction evidence="1">
        <text>ATP = 3',5'-cyclic AMP + diphosphate</text>
        <dbReference type="Rhea" id="RHEA:15389"/>
        <dbReference type="ChEBI" id="CHEBI:30616"/>
        <dbReference type="ChEBI" id="CHEBI:33019"/>
        <dbReference type="ChEBI" id="CHEBI:58165"/>
        <dbReference type="EC" id="4.6.1.1"/>
    </reaction>
</comment>
<accession>A0A7I8WER5</accession>
<dbReference type="GO" id="GO:0035556">
    <property type="term" value="P:intracellular signal transduction"/>
    <property type="evidence" value="ECO:0007669"/>
    <property type="project" value="InterPro"/>
</dbReference>
<name>A0A7I8WER5_9ANNE</name>
<proteinExistence type="inferred from homology"/>
<dbReference type="PROSITE" id="PS50125">
    <property type="entry name" value="GUANYLATE_CYCLASE_2"/>
    <property type="match status" value="2"/>
</dbReference>
<dbReference type="GO" id="GO:0006171">
    <property type="term" value="P:cAMP biosynthetic process"/>
    <property type="evidence" value="ECO:0007669"/>
    <property type="project" value="UniProtKB-KW"/>
</dbReference>